<dbReference type="InterPro" id="IPR016169">
    <property type="entry name" value="FAD-bd_PCMH_sub2"/>
</dbReference>
<evidence type="ECO:0000259" key="6">
    <source>
        <dbReference type="PROSITE" id="PS51387"/>
    </source>
</evidence>
<evidence type="ECO:0000256" key="5">
    <source>
        <dbReference type="ARBA" id="ARBA00023002"/>
    </source>
</evidence>
<evidence type="ECO:0000256" key="1">
    <source>
        <dbReference type="ARBA" id="ARBA00001974"/>
    </source>
</evidence>
<dbReference type="Gene3D" id="3.30.465.10">
    <property type="match status" value="1"/>
</dbReference>
<evidence type="ECO:0000256" key="4">
    <source>
        <dbReference type="ARBA" id="ARBA00022827"/>
    </source>
</evidence>
<name>A0A250JV91_9BACT</name>
<dbReference type="Gene3D" id="3.40.462.20">
    <property type="match status" value="1"/>
</dbReference>
<dbReference type="InterPro" id="IPR012951">
    <property type="entry name" value="BBE"/>
</dbReference>
<accession>A0A250JV91</accession>
<sequence length="479" mass="52192">MTPNELEERCRAVDWAALGRTLQGSVILTGDERMVLAKKQFAAGQPLPLPQALVQCRSASDVQRTLALLVARSLPFSVRSGGHCFADLSSSAGVVLDLSEMNHVECQGDVALAEPGAHASRVSRALAAHGRVLPTGGCGLVALGGLGLVGGFGFLGRRYGLTADQIERMDVVLADGRLVRASRDEAQDLYWALRGAGSGGFGIVTRLALRTFPLEPLTLCHGQWPLSEAAALVALWQAWAPEADPDVNLELGLALLDDDETPPYVELFGVILGNEARASEHFEALKRRLGPLASALHGRRLAPAQAADYLVGVLNHDGEPAWMPSLPYRDVAYQFTRSNFFDAPLGADAIRACVEALTVDRRYAQHRELEFIPWGGAYARGDDTSCFPHRGARMMVRHTTVVGARSTPELREHARGWVDASWDTVRPQGHAGVYSGYADRRLEGWQRAYYGEHFPRLQQVKQKYDPGNVFRHAQSFGSL</sequence>
<keyword evidence="8" id="KW-1185">Reference proteome</keyword>
<gene>
    <name evidence="7" type="ORF">MYMAC_003204</name>
</gene>
<dbReference type="InterPro" id="IPR050416">
    <property type="entry name" value="FAD-linked_Oxidoreductase"/>
</dbReference>
<dbReference type="RefSeq" id="WP_239989562.1">
    <property type="nucleotide sequence ID" value="NZ_CP022203.1"/>
</dbReference>
<evidence type="ECO:0000313" key="7">
    <source>
        <dbReference type="EMBL" id="ATB47588.1"/>
    </source>
</evidence>
<dbReference type="Pfam" id="PF01565">
    <property type="entry name" value="FAD_binding_4"/>
    <property type="match status" value="1"/>
</dbReference>
<organism evidence="7 8">
    <name type="scientific">Corallococcus macrosporus DSM 14697</name>
    <dbReference type="NCBI Taxonomy" id="1189310"/>
    <lineage>
        <taxon>Bacteria</taxon>
        <taxon>Pseudomonadati</taxon>
        <taxon>Myxococcota</taxon>
        <taxon>Myxococcia</taxon>
        <taxon>Myxococcales</taxon>
        <taxon>Cystobacterineae</taxon>
        <taxon>Myxococcaceae</taxon>
        <taxon>Corallococcus</taxon>
    </lineage>
</organism>
<comment type="similarity">
    <text evidence="2">Belongs to the oxygen-dependent FAD-linked oxidoreductase family.</text>
</comment>
<dbReference type="KEGG" id="mmas:MYMAC_003204"/>
<dbReference type="InterPro" id="IPR036318">
    <property type="entry name" value="FAD-bd_PCMH-like_sf"/>
</dbReference>
<evidence type="ECO:0000313" key="8">
    <source>
        <dbReference type="Proteomes" id="UP000217343"/>
    </source>
</evidence>
<reference evidence="7 8" key="1">
    <citation type="submission" date="2017-06" db="EMBL/GenBank/DDBJ databases">
        <title>Sequencing and comparative analysis of myxobacterial genomes.</title>
        <authorList>
            <person name="Rupp O."/>
            <person name="Goesmann A."/>
            <person name="Sogaard-Andersen L."/>
        </authorList>
    </citation>
    <scope>NUCLEOTIDE SEQUENCE [LARGE SCALE GENOMIC DNA]</scope>
    <source>
        <strain evidence="7 8">DSM 14697</strain>
    </source>
</reference>
<dbReference type="InterPro" id="IPR006094">
    <property type="entry name" value="Oxid_FAD_bind_N"/>
</dbReference>
<dbReference type="Gene3D" id="3.30.43.10">
    <property type="entry name" value="Uridine Diphospho-n-acetylenolpyruvylglucosamine Reductase, domain 2"/>
    <property type="match status" value="1"/>
</dbReference>
<feature type="domain" description="FAD-binding PCMH-type" evidence="6">
    <location>
        <begin position="46"/>
        <end position="214"/>
    </location>
</feature>
<protein>
    <submittedName>
        <fullName evidence="7">FAD-linked oxidase</fullName>
    </submittedName>
</protein>
<dbReference type="GO" id="GO:0016491">
    <property type="term" value="F:oxidoreductase activity"/>
    <property type="evidence" value="ECO:0007669"/>
    <property type="project" value="UniProtKB-KW"/>
</dbReference>
<dbReference type="InterPro" id="IPR016166">
    <property type="entry name" value="FAD-bd_PCMH"/>
</dbReference>
<dbReference type="InterPro" id="IPR016167">
    <property type="entry name" value="FAD-bd_PCMH_sub1"/>
</dbReference>
<dbReference type="EMBL" id="CP022203">
    <property type="protein sequence ID" value="ATB47588.1"/>
    <property type="molecule type" value="Genomic_DNA"/>
</dbReference>
<dbReference type="PANTHER" id="PTHR42973">
    <property type="entry name" value="BINDING OXIDOREDUCTASE, PUTATIVE (AFU_ORTHOLOGUE AFUA_1G17690)-RELATED"/>
    <property type="match status" value="1"/>
</dbReference>
<evidence type="ECO:0000256" key="3">
    <source>
        <dbReference type="ARBA" id="ARBA00022630"/>
    </source>
</evidence>
<dbReference type="PROSITE" id="PS51387">
    <property type="entry name" value="FAD_PCMH"/>
    <property type="match status" value="1"/>
</dbReference>
<dbReference type="PANTHER" id="PTHR42973:SF39">
    <property type="entry name" value="FAD-BINDING PCMH-TYPE DOMAIN-CONTAINING PROTEIN"/>
    <property type="match status" value="1"/>
</dbReference>
<dbReference type="Pfam" id="PF08031">
    <property type="entry name" value="BBE"/>
    <property type="match status" value="1"/>
</dbReference>
<comment type="cofactor">
    <cofactor evidence="1">
        <name>FAD</name>
        <dbReference type="ChEBI" id="CHEBI:57692"/>
    </cofactor>
</comment>
<keyword evidence="5" id="KW-0560">Oxidoreductase</keyword>
<dbReference type="SUPFAM" id="SSF56176">
    <property type="entry name" value="FAD-binding/transporter-associated domain-like"/>
    <property type="match status" value="1"/>
</dbReference>
<dbReference type="GO" id="GO:0071949">
    <property type="term" value="F:FAD binding"/>
    <property type="evidence" value="ECO:0007669"/>
    <property type="project" value="InterPro"/>
</dbReference>
<keyword evidence="4" id="KW-0274">FAD</keyword>
<dbReference type="AlphaFoldDB" id="A0A250JV91"/>
<proteinExistence type="inferred from homology"/>
<dbReference type="Proteomes" id="UP000217343">
    <property type="component" value="Chromosome"/>
</dbReference>
<keyword evidence="3" id="KW-0285">Flavoprotein</keyword>
<evidence type="ECO:0000256" key="2">
    <source>
        <dbReference type="ARBA" id="ARBA00005466"/>
    </source>
</evidence>